<evidence type="ECO:0000256" key="4">
    <source>
        <dbReference type="ARBA" id="ARBA00022475"/>
    </source>
</evidence>
<protein>
    <submittedName>
        <fullName evidence="12">Preprotein translocase subunit YajC</fullName>
    </submittedName>
</protein>
<dbReference type="PANTHER" id="PTHR33909:SF1">
    <property type="entry name" value="SEC TRANSLOCON ACCESSORY COMPLEX SUBUNIT YAJC"/>
    <property type="match status" value="1"/>
</dbReference>
<evidence type="ECO:0000256" key="10">
    <source>
        <dbReference type="SAM" id="MobiDB-lite"/>
    </source>
</evidence>
<dbReference type="RefSeq" id="WP_306298323.1">
    <property type="nucleotide sequence ID" value="NZ_BKBH01000014.1"/>
</dbReference>
<dbReference type="PRINTS" id="PR01853">
    <property type="entry name" value="YAJCTRNLCASE"/>
</dbReference>
<dbReference type="SMART" id="SM01323">
    <property type="entry name" value="YajC"/>
    <property type="match status" value="1"/>
</dbReference>
<keyword evidence="6" id="KW-0653">Protein transport</keyword>
<organism evidence="12 13">
    <name type="scientific">Marinilactibacillus psychrotolerans</name>
    <dbReference type="NCBI Taxonomy" id="191770"/>
    <lineage>
        <taxon>Bacteria</taxon>
        <taxon>Bacillati</taxon>
        <taxon>Bacillota</taxon>
        <taxon>Bacilli</taxon>
        <taxon>Lactobacillales</taxon>
        <taxon>Carnobacteriaceae</taxon>
        <taxon>Marinilactibacillus</taxon>
    </lineage>
</organism>
<evidence type="ECO:0000256" key="3">
    <source>
        <dbReference type="ARBA" id="ARBA00022448"/>
    </source>
</evidence>
<comment type="caution">
    <text evidence="12">The sequence shown here is derived from an EMBL/GenBank/DDBJ whole genome shotgun (WGS) entry which is preliminary data.</text>
</comment>
<dbReference type="InterPro" id="IPR003849">
    <property type="entry name" value="Preprotein_translocase_YajC"/>
</dbReference>
<evidence type="ECO:0000256" key="9">
    <source>
        <dbReference type="ARBA" id="ARBA00023136"/>
    </source>
</evidence>
<keyword evidence="3" id="KW-0813">Transport</keyword>
<keyword evidence="9 11" id="KW-0472">Membrane</keyword>
<evidence type="ECO:0000313" key="12">
    <source>
        <dbReference type="EMBL" id="MFL2103206.1"/>
    </source>
</evidence>
<evidence type="ECO:0000256" key="11">
    <source>
        <dbReference type="SAM" id="Phobius"/>
    </source>
</evidence>
<evidence type="ECO:0000256" key="7">
    <source>
        <dbReference type="ARBA" id="ARBA00022989"/>
    </source>
</evidence>
<gene>
    <name evidence="12" type="primary">yajC</name>
    <name evidence="12" type="ORF">ACEN37_08045</name>
</gene>
<keyword evidence="5 11" id="KW-0812">Transmembrane</keyword>
<dbReference type="PANTHER" id="PTHR33909">
    <property type="entry name" value="SEC TRANSLOCON ACCESSORY COMPLEX SUBUNIT YAJC"/>
    <property type="match status" value="1"/>
</dbReference>
<evidence type="ECO:0000256" key="1">
    <source>
        <dbReference type="ARBA" id="ARBA00004162"/>
    </source>
</evidence>
<keyword evidence="7 11" id="KW-1133">Transmembrane helix</keyword>
<name>A0ABW8UN20_9LACT</name>
<feature type="transmembrane region" description="Helical" evidence="11">
    <location>
        <begin position="6"/>
        <end position="27"/>
    </location>
</feature>
<evidence type="ECO:0000256" key="2">
    <source>
        <dbReference type="ARBA" id="ARBA00006742"/>
    </source>
</evidence>
<evidence type="ECO:0000256" key="6">
    <source>
        <dbReference type="ARBA" id="ARBA00022927"/>
    </source>
</evidence>
<dbReference type="Pfam" id="PF02699">
    <property type="entry name" value="YajC"/>
    <property type="match status" value="1"/>
</dbReference>
<keyword evidence="8" id="KW-0811">Translocation</keyword>
<reference evidence="12 13" key="1">
    <citation type="submission" date="2024-08" db="EMBL/GenBank/DDBJ databases">
        <authorList>
            <person name="Arias E."/>
        </authorList>
    </citation>
    <scope>NUCLEOTIDE SEQUENCE [LARGE SCALE GENOMIC DNA]</scope>
    <source>
        <strain evidence="12 13">FAM 24106</strain>
    </source>
</reference>
<keyword evidence="13" id="KW-1185">Reference proteome</keyword>
<accession>A0ABW8UN20</accession>
<evidence type="ECO:0000256" key="8">
    <source>
        <dbReference type="ARBA" id="ARBA00023010"/>
    </source>
</evidence>
<comment type="similarity">
    <text evidence="2">Belongs to the YajC family.</text>
</comment>
<dbReference type="Proteomes" id="UP001625374">
    <property type="component" value="Unassembled WGS sequence"/>
</dbReference>
<evidence type="ECO:0000256" key="5">
    <source>
        <dbReference type="ARBA" id="ARBA00022692"/>
    </source>
</evidence>
<keyword evidence="4" id="KW-1003">Cell membrane</keyword>
<feature type="region of interest" description="Disordered" evidence="10">
    <location>
        <begin position="100"/>
        <end position="120"/>
    </location>
</feature>
<evidence type="ECO:0000313" key="13">
    <source>
        <dbReference type="Proteomes" id="UP001625374"/>
    </source>
</evidence>
<proteinExistence type="inferred from homology"/>
<dbReference type="NCBIfam" id="TIGR00739">
    <property type="entry name" value="yajC"/>
    <property type="match status" value="1"/>
</dbReference>
<sequence length="120" mass="12913">MKKMEALAGLLSTAIPFVVIIGIAYFLMVRPQQKRAKEAQNMLNSLQKGDSVVTIGGLHGVIDEVSADDKTVVLDCEGIYLTFERRAIARIVTKAESVSNNGATTEELGTNTPGSSNEEE</sequence>
<comment type="subcellular location">
    <subcellularLocation>
        <location evidence="1">Cell membrane</location>
        <topology evidence="1">Single-pass membrane protein</topology>
    </subcellularLocation>
</comment>
<dbReference type="EMBL" id="JBGQQK010000021">
    <property type="protein sequence ID" value="MFL2103206.1"/>
    <property type="molecule type" value="Genomic_DNA"/>
</dbReference>